<dbReference type="Gene3D" id="2.160.20.120">
    <property type="match status" value="1"/>
</dbReference>
<evidence type="ECO:0000259" key="2">
    <source>
        <dbReference type="Pfam" id="PF10988"/>
    </source>
</evidence>
<gene>
    <name evidence="3" type="ORF">F8C82_03730</name>
</gene>
<proteinExistence type="predicted"/>
<feature type="signal peptide" evidence="1">
    <location>
        <begin position="1"/>
        <end position="19"/>
    </location>
</feature>
<evidence type="ECO:0000313" key="3">
    <source>
        <dbReference type="EMBL" id="KAB2817519.1"/>
    </source>
</evidence>
<feature type="chain" id="PRO_5027082786" evidence="1">
    <location>
        <begin position="20"/>
        <end position="226"/>
    </location>
</feature>
<dbReference type="RefSeq" id="WP_151692113.1">
    <property type="nucleotide sequence ID" value="NZ_BMGX01000002.1"/>
</dbReference>
<evidence type="ECO:0000256" key="1">
    <source>
        <dbReference type="SAM" id="SignalP"/>
    </source>
</evidence>
<dbReference type="AlphaFoldDB" id="A0A6L3ZIV0"/>
<comment type="caution">
    <text evidence="3">The sequence shown here is derived from an EMBL/GenBank/DDBJ whole genome shotgun (WGS) entry which is preliminary data.</text>
</comment>
<dbReference type="EMBL" id="WBVQ01000001">
    <property type="protein sequence ID" value="KAB2817519.1"/>
    <property type="molecule type" value="Genomic_DNA"/>
</dbReference>
<dbReference type="Proteomes" id="UP000484164">
    <property type="component" value="Unassembled WGS sequence"/>
</dbReference>
<dbReference type="PANTHER" id="PTHR39200">
    <property type="entry name" value="HYPOTHETICAL EXPORTED PROTEIN"/>
    <property type="match status" value="1"/>
</dbReference>
<dbReference type="InterPro" id="IPR021255">
    <property type="entry name" value="DUF2807"/>
</dbReference>
<dbReference type="OrthoDB" id="5585143at2"/>
<feature type="domain" description="Putative auto-transporter adhesin head GIN" evidence="2">
    <location>
        <begin position="31"/>
        <end position="211"/>
    </location>
</feature>
<accession>A0A6L3ZIV0</accession>
<evidence type="ECO:0000313" key="4">
    <source>
        <dbReference type="Proteomes" id="UP000484164"/>
    </source>
</evidence>
<keyword evidence="1" id="KW-0732">Signal</keyword>
<keyword evidence="4" id="KW-1185">Reference proteome</keyword>
<reference evidence="3 4" key="1">
    <citation type="submission" date="2019-10" db="EMBL/GenBank/DDBJ databases">
        <title>Genome sequence of Phaeocystidibacter marisrubri JCM30614 (type strain).</title>
        <authorList>
            <person name="Bowman J.P."/>
        </authorList>
    </citation>
    <scope>NUCLEOTIDE SEQUENCE [LARGE SCALE GENOMIC DNA]</scope>
    <source>
        <strain evidence="3 4">JCM 30614</strain>
    </source>
</reference>
<sequence>MKRLITLTIALTLSVLAFGQTVRETLEVSTFNRLEVSGAYRVFIRQGPTQEVVAIGSEDAIDGLKVEVSNGQLEISTRGFLNTSNSDVRLFITVTQLKSISISGAVSLEAKNRIDGSDLDIEASGAADMDLKVDMSNVKVSASGAAEINLEGRARSCQIELSGSSSLDAEEWLVSRMSIEISGASSADVHAIETLEVEASGASSVTYRGNPTVDSDISYASSLTKK</sequence>
<dbReference type="PANTHER" id="PTHR39200:SF1">
    <property type="entry name" value="AUTO-TRANSPORTER ADHESIN HEAD GIN DOMAIN-CONTAINING PROTEIN-RELATED"/>
    <property type="match status" value="1"/>
</dbReference>
<protein>
    <submittedName>
        <fullName evidence="3">DUF2807 domain-containing protein</fullName>
    </submittedName>
</protein>
<name>A0A6L3ZIV0_9FLAO</name>
<dbReference type="Pfam" id="PF10988">
    <property type="entry name" value="DUF2807"/>
    <property type="match status" value="1"/>
</dbReference>
<organism evidence="3 4">
    <name type="scientific">Phaeocystidibacter marisrubri</name>
    <dbReference type="NCBI Taxonomy" id="1577780"/>
    <lineage>
        <taxon>Bacteria</taxon>
        <taxon>Pseudomonadati</taxon>
        <taxon>Bacteroidota</taxon>
        <taxon>Flavobacteriia</taxon>
        <taxon>Flavobacteriales</taxon>
        <taxon>Phaeocystidibacteraceae</taxon>
        <taxon>Phaeocystidibacter</taxon>
    </lineage>
</organism>